<evidence type="ECO:0000259" key="4">
    <source>
        <dbReference type="PROSITE" id="PS50835"/>
    </source>
</evidence>
<dbReference type="InterPro" id="IPR013783">
    <property type="entry name" value="Ig-like_fold"/>
</dbReference>
<keyword evidence="2" id="KW-1015">Disulfide bond</keyword>
<feature type="region of interest" description="Disordered" evidence="3">
    <location>
        <begin position="1205"/>
        <end position="1238"/>
    </location>
</feature>
<dbReference type="Proteomes" id="UP001205998">
    <property type="component" value="Unassembled WGS sequence"/>
</dbReference>
<feature type="domain" description="Ig-like" evidence="4">
    <location>
        <begin position="1350"/>
        <end position="1430"/>
    </location>
</feature>
<dbReference type="InterPro" id="IPR007110">
    <property type="entry name" value="Ig-like_dom"/>
</dbReference>
<evidence type="ECO:0000256" key="2">
    <source>
        <dbReference type="ARBA" id="ARBA00023157"/>
    </source>
</evidence>
<feature type="domain" description="Ig-like" evidence="4">
    <location>
        <begin position="214"/>
        <end position="299"/>
    </location>
</feature>
<evidence type="ECO:0000256" key="3">
    <source>
        <dbReference type="SAM" id="MobiDB-lite"/>
    </source>
</evidence>
<dbReference type="PROSITE" id="PS50835">
    <property type="entry name" value="IG_LIKE"/>
    <property type="match status" value="20"/>
</dbReference>
<gene>
    <name evidence="5" type="ORF">C0J50_15860</name>
</gene>
<proteinExistence type="predicted"/>
<dbReference type="InterPro" id="IPR050488">
    <property type="entry name" value="Ig_Fc_receptor"/>
</dbReference>
<dbReference type="GO" id="GO:0006955">
    <property type="term" value="P:immune response"/>
    <property type="evidence" value="ECO:0007669"/>
    <property type="project" value="TreeGrafter"/>
</dbReference>
<feature type="region of interest" description="Disordered" evidence="3">
    <location>
        <begin position="1394"/>
        <end position="1433"/>
    </location>
</feature>
<feature type="domain" description="Ig-like" evidence="4">
    <location>
        <begin position="1807"/>
        <end position="1909"/>
    </location>
</feature>
<reference evidence="5" key="1">
    <citation type="submission" date="2018-07" db="EMBL/GenBank/DDBJ databases">
        <title>Comparative genomics of catfishes provides insights into carnivory and benthic adaptation.</title>
        <authorList>
            <person name="Zhang Y."/>
            <person name="Wang D."/>
            <person name="Peng Z."/>
            <person name="Zheng S."/>
            <person name="Shao F."/>
            <person name="Tao W."/>
        </authorList>
    </citation>
    <scope>NUCLEOTIDE SEQUENCE</scope>
    <source>
        <strain evidence="5">Chongqing</strain>
    </source>
</reference>
<feature type="domain" description="Ig-like" evidence="4">
    <location>
        <begin position="1535"/>
        <end position="1614"/>
    </location>
</feature>
<protein>
    <submittedName>
        <fullName evidence="5">Sialoadhesin-like</fullName>
    </submittedName>
</protein>
<keyword evidence="1" id="KW-0732">Signal</keyword>
<dbReference type="GO" id="GO:0004888">
    <property type="term" value="F:transmembrane signaling receptor activity"/>
    <property type="evidence" value="ECO:0007669"/>
    <property type="project" value="TreeGrafter"/>
</dbReference>
<dbReference type="PANTHER" id="PTHR11481">
    <property type="entry name" value="IMMUNOGLOBULIN FC RECEPTOR"/>
    <property type="match status" value="1"/>
</dbReference>
<feature type="domain" description="Ig-like" evidence="4">
    <location>
        <begin position="2000"/>
        <end position="2085"/>
    </location>
</feature>
<evidence type="ECO:0000313" key="5">
    <source>
        <dbReference type="EMBL" id="KAI5624578.1"/>
    </source>
</evidence>
<feature type="domain" description="Ig-like" evidence="4">
    <location>
        <begin position="1250"/>
        <end position="1332"/>
    </location>
</feature>
<name>A0AAD5AX21_SILAS</name>
<feature type="compositionally biased region" description="Basic and acidic residues" evidence="3">
    <location>
        <begin position="1205"/>
        <end position="1216"/>
    </location>
</feature>
<feature type="domain" description="Ig-like" evidence="4">
    <location>
        <begin position="485"/>
        <end position="551"/>
    </location>
</feature>
<dbReference type="InterPro" id="IPR003599">
    <property type="entry name" value="Ig_sub"/>
</dbReference>
<feature type="compositionally biased region" description="Polar residues" evidence="3">
    <location>
        <begin position="1218"/>
        <end position="1238"/>
    </location>
</feature>
<feature type="domain" description="Ig-like" evidence="4">
    <location>
        <begin position="126"/>
        <end position="209"/>
    </location>
</feature>
<dbReference type="PANTHER" id="PTHR11481:SF64">
    <property type="entry name" value="FC RECEPTOR-LIKE PROTEIN 4"/>
    <property type="match status" value="1"/>
</dbReference>
<keyword evidence="6" id="KW-1185">Reference proteome</keyword>
<comment type="caution">
    <text evidence="5">The sequence shown here is derived from an EMBL/GenBank/DDBJ whole genome shotgun (WGS) entry which is preliminary data.</text>
</comment>
<feature type="non-terminal residue" evidence="5">
    <location>
        <position position="1"/>
    </location>
</feature>
<feature type="domain" description="Ig-like" evidence="4">
    <location>
        <begin position="2163"/>
        <end position="2244"/>
    </location>
</feature>
<feature type="domain" description="Ig-like" evidence="4">
    <location>
        <begin position="749"/>
        <end position="815"/>
    </location>
</feature>
<feature type="domain" description="Ig-like" evidence="4">
    <location>
        <begin position="1619"/>
        <end position="1712"/>
    </location>
</feature>
<dbReference type="EMBL" id="MU551583">
    <property type="protein sequence ID" value="KAI5624578.1"/>
    <property type="molecule type" value="Genomic_DNA"/>
</dbReference>
<dbReference type="SMART" id="SM00408">
    <property type="entry name" value="IGc2"/>
    <property type="match status" value="17"/>
</dbReference>
<feature type="domain" description="Ig-like" evidence="4">
    <location>
        <begin position="1916"/>
        <end position="1995"/>
    </location>
</feature>
<dbReference type="Gene3D" id="2.60.40.10">
    <property type="entry name" value="Immunoglobulins"/>
    <property type="match status" value="23"/>
</dbReference>
<dbReference type="SMART" id="SM00409">
    <property type="entry name" value="IG"/>
    <property type="match status" value="22"/>
</dbReference>
<feature type="domain" description="Ig-like" evidence="4">
    <location>
        <begin position="1158"/>
        <end position="1239"/>
    </location>
</feature>
<dbReference type="FunFam" id="2.60.40.10:FF:001607">
    <property type="entry name" value="Leukocyte immune-type receptor TS32.15 L2.5a"/>
    <property type="match status" value="5"/>
</dbReference>
<dbReference type="Pfam" id="PF13895">
    <property type="entry name" value="Ig_2"/>
    <property type="match status" value="8"/>
</dbReference>
<feature type="domain" description="Ig-like" evidence="4">
    <location>
        <begin position="33"/>
        <end position="119"/>
    </location>
</feature>
<organism evidence="5 6">
    <name type="scientific">Silurus asotus</name>
    <name type="common">Amur catfish</name>
    <name type="synonym">Parasilurus asotus</name>
    <dbReference type="NCBI Taxonomy" id="30991"/>
    <lineage>
        <taxon>Eukaryota</taxon>
        <taxon>Metazoa</taxon>
        <taxon>Chordata</taxon>
        <taxon>Craniata</taxon>
        <taxon>Vertebrata</taxon>
        <taxon>Euteleostomi</taxon>
        <taxon>Actinopterygii</taxon>
        <taxon>Neopterygii</taxon>
        <taxon>Teleostei</taxon>
        <taxon>Ostariophysi</taxon>
        <taxon>Siluriformes</taxon>
        <taxon>Siluridae</taxon>
        <taxon>Silurus</taxon>
    </lineage>
</organism>
<feature type="domain" description="Ig-like" evidence="4">
    <location>
        <begin position="304"/>
        <end position="370"/>
    </location>
</feature>
<accession>A0AAD5AX21</accession>
<feature type="domain" description="Ig-like" evidence="4">
    <location>
        <begin position="1717"/>
        <end position="1804"/>
    </location>
</feature>
<feature type="domain" description="Ig-like" evidence="4">
    <location>
        <begin position="2092"/>
        <end position="2158"/>
    </location>
</feature>
<dbReference type="GO" id="GO:0009897">
    <property type="term" value="C:external side of plasma membrane"/>
    <property type="evidence" value="ECO:0007669"/>
    <property type="project" value="TreeGrafter"/>
</dbReference>
<dbReference type="Pfam" id="PF13927">
    <property type="entry name" value="Ig_3"/>
    <property type="match status" value="9"/>
</dbReference>
<feature type="domain" description="Ig-like" evidence="4">
    <location>
        <begin position="1441"/>
        <end position="1526"/>
    </location>
</feature>
<evidence type="ECO:0000313" key="6">
    <source>
        <dbReference type="Proteomes" id="UP001205998"/>
    </source>
</evidence>
<dbReference type="GO" id="GO:0007166">
    <property type="term" value="P:cell surface receptor signaling pathway"/>
    <property type="evidence" value="ECO:0007669"/>
    <property type="project" value="TreeGrafter"/>
</dbReference>
<evidence type="ECO:0000256" key="1">
    <source>
        <dbReference type="ARBA" id="ARBA00022729"/>
    </source>
</evidence>
<sequence>MGYIGKRMLVIEPVAETKEEAPGGWFERGKESPKSVVIIKPDPEVFRGERVDFRCDIQEGGDTEWRYDWYKNDYREDLHHTTQEFSINSVADTDSGEYTCRRWRSDSQSSDFSDPVTLTVSEKPTPTVSVNPQSSIYTGDNITLSCNLQSTGWRFYWYKDNQLSKYVKTANTHSNTIRGRAFNKGKIGYSCKALRGNYESEFSDSAMITVSERPKPVVKIQPDNSVLIGDTVTLTCNIWTGGSWKYHWYRNNEELGYAAGRMTYTITAVKGSDKGLYSCKGTQSSDPKYTQSSDAVTLTVLEKPELTSDLKGAALTGNSVTLYCTLKPHSVKWKFYWIKDKQTHETETETHSYTISSVNISDGGQYRCRAGRGNPVYYTHYSDALWVNVTESPKPVVIIKPDTRVFRKEKVTFRCEMQTGGDTHWTYTWFSSRFYEPFNRGYQFSIRFIVDYNSGMYMCRGLSVGYQSSKMSDPVGLWVSAKPKPELTSDLKGAALTGNSVTLYCTVKEQSVGWKFYWSKDEQIQETDTETHSYTIRSVNVSDGGQYRCRAGRGNPVYYTHYSDAFWVNVTDGEVILDSPVHPVTEENPLILRCLYRNTNISGSGANFYKNDSIVQDLTAGEMTISSVSKSDKGFYYCKDPERGESPKTWVSVRARPKPVVKIQPAVNVFIGETVTLTCDIQPGGSWKYHWYRSNEELGDAAGKKTYTITDVEASDEGPYSCNGTHSLDPKYTQISDAYTLTVAEKPKPELTSDLKEAALTGNSVTLYCTLKLQSAGWKFYWMKDTQSRETETETHSYTIRSVSVSDGGQYRCRAGRGNPVYYTHYSDALWVNITGSTCNISSLSPSHTGVYWCQSESGERSDSVNITVHSGDVILESPVRPVIEGTPLTLRCLHRDSKISVSGVYFYNKGSIIQNQARREMTINSISNSDEGFYHCKHPERGESPKSWITVKDFAISDVTYADIGKTNQRETKEKTMWYTDFSLYVLTCQSNLPRTFKVCTAGSLAIENISNRKVALDLSCRDSRGSELLDHEMLTGVIFCTQTGSPEETKWKGNKARNIGGGFILFYHSVDGKRNGVGVILKEEYSKRVVKVNKCFGRVVNVKLEVEEVIMNAISANASQVGCEIKEKEKFWSELDEVVDGLHRKEKLVIGHVERPKPVVSIKPGQQVFSGDTVTFKCEIKSEGETQWTYSWFKGKDSRTDLHHPTQEFSRDSVTDSDSGEYTCSGTRSDSQSSKISDPVILTVSERPKPVLSIKPGKQVFRGETVTFWCDLNVGGDTQWTYSWYKKHYGQNPYRLTHHSTLYISSVTDSDSGEYTCSGMRNDSQKSEISDPVTLTVSDKEKPHTERPKAVVIITPGTHVFSGEKVTFKCELKGGDTKWRYSWYKKDNRNPPFSTTQEFSRDSVTDSDSGEYTCSGRRRSDSRSSEISDPVTLTVSESPKPVVKIQPDTHVFRNEEVTFRCEFQRGGDSVWIYDWYRDDKIFYPNQTTQEFSISSITDSYKGKYTCRGRRRSDNQISKRSNSVTLTVSEKPTPTVSVDPQSFIYTGETATLNCNLQSTGWSFSWYKGDQKSPEPQNTNPLSVRISNEGQTTYYCKALRGNYESEFSAAATVTVKARPKPVVKIHPAQRVFIGETVTLTCDIQTGGSWKYQSTYYWKYHWYRSNEELSGAAGEKTYTITDVKDSNKGPYSCKGSQSSDPKYTQSSDAVTLTLAGKPKPVLTSNLTEVLTENSVTLSCTLNLQSEGWKFYWSKHTQSRETEIKENHYSIRPFSVSDGGQYWCRAERGNPVYYTHYSDALSLKVTESPKPVVKIQPDTHVFMYERVTFRCEFQGEGDSVWIYDWYRDDNTFYPYHTYHTYHTYHPYYTYQTTQQFSISFITHSYKGKYTCRGKRHSDYQISKTSDSVTLTVSEKPTPTVSVNPQSFIYTGDTVTLNCNLQSTGWSFSWYKDNQKLPNTQNTNPLSVIISNEGQTTYYCKELRGNYESEFSAAATVTVKARPKPVVKIQPAVNVFIGETVTLTCGIQTGGSWKYHWNRNNEEIRAAAGKKTYTITDVKDSNKVPYSCKGTQSSDPKYTQSSDAVTLTVAEKPEPELTSDLKGAALTGNSVTLYCTLKLQSAGWKFYWSKDTQSRETETATHSYTIRSVSVSDEGQYRCRAGRGNPVYYTHYSDALWVNVTDGDVILNSPAHPVTEGNPLTLHCLYHNINISTTIDFYKNDSIIQNQTTGVMTISSVSKSDEGFYHCKHPERGESPRSWVSVR</sequence>
<dbReference type="InterPro" id="IPR003598">
    <property type="entry name" value="Ig_sub2"/>
</dbReference>
<dbReference type="InterPro" id="IPR036179">
    <property type="entry name" value="Ig-like_dom_sf"/>
</dbReference>
<feature type="domain" description="Ig-like" evidence="4">
    <location>
        <begin position="657"/>
        <end position="742"/>
    </location>
</feature>
<feature type="domain" description="Ig-like" evidence="4">
    <location>
        <begin position="393"/>
        <end position="472"/>
    </location>
</feature>
<dbReference type="SUPFAM" id="SSF48726">
    <property type="entry name" value="Immunoglobulin"/>
    <property type="match status" value="22"/>
</dbReference>